<feature type="domain" description="N-acetyltransferase" evidence="3">
    <location>
        <begin position="1"/>
        <end position="149"/>
    </location>
</feature>
<dbReference type="Pfam" id="PF00583">
    <property type="entry name" value="Acetyltransf_1"/>
    <property type="match status" value="1"/>
</dbReference>
<keyword evidence="2" id="KW-0012">Acyltransferase</keyword>
<sequence>MFIPIDEVDFQKVVDTWNQGFSDYLLPINVDKAGLEHRIQSLKLSKKLSAVFSIDGELAGVILLGIQTFQKTKVMWIGGMAVVPKYRRSKVASKLIDYAERLANENQCEQLVLEVLAANERAKQLYEVKGFQLVNELAVGSVVLPITIKVKNDLAFKSASKKEQSLTENQWTPWQNRCIFSDRNYEIYHEESKIGSISFNLVEESSERTLILRQLHVSQREDRWLVIDILLKLKEQENIDTIKIANFDMAIPEYLELEKIGVILQLTQFQLAKKLSEE</sequence>
<proteinExistence type="predicted"/>
<dbReference type="OrthoDB" id="4228396at2"/>
<dbReference type="AlphaFoldDB" id="A0A1E5GRK9"/>
<keyword evidence="5" id="KW-1185">Reference proteome</keyword>
<dbReference type="STRING" id="903983.BCR23_10775"/>
<evidence type="ECO:0000259" key="3">
    <source>
        <dbReference type="PROSITE" id="PS51186"/>
    </source>
</evidence>
<dbReference type="RefSeq" id="WP_069635797.1">
    <property type="nucleotide sequence ID" value="NZ_JXKZ01000017.1"/>
</dbReference>
<evidence type="ECO:0000313" key="5">
    <source>
        <dbReference type="Proteomes" id="UP000094764"/>
    </source>
</evidence>
<dbReference type="SUPFAM" id="SSF55729">
    <property type="entry name" value="Acyl-CoA N-acyltransferases (Nat)"/>
    <property type="match status" value="1"/>
</dbReference>
<dbReference type="EMBL" id="MIKB01000016">
    <property type="protein sequence ID" value="OEG15309.1"/>
    <property type="molecule type" value="Genomic_DNA"/>
</dbReference>
<keyword evidence="1 4" id="KW-0808">Transferase</keyword>
<evidence type="ECO:0000313" key="4">
    <source>
        <dbReference type="EMBL" id="OEG15309.1"/>
    </source>
</evidence>
<protein>
    <submittedName>
        <fullName evidence="4">GNAT family N-acetyltransferase</fullName>
    </submittedName>
</protein>
<organism evidence="4 5">
    <name type="scientific">Enterococcus quebecensis</name>
    <dbReference type="NCBI Taxonomy" id="903983"/>
    <lineage>
        <taxon>Bacteria</taxon>
        <taxon>Bacillati</taxon>
        <taxon>Bacillota</taxon>
        <taxon>Bacilli</taxon>
        <taxon>Lactobacillales</taxon>
        <taxon>Enterococcaceae</taxon>
        <taxon>Enterococcus</taxon>
    </lineage>
</organism>
<gene>
    <name evidence="4" type="ORF">BCR23_10775</name>
</gene>
<evidence type="ECO:0000256" key="1">
    <source>
        <dbReference type="ARBA" id="ARBA00022679"/>
    </source>
</evidence>
<dbReference type="InterPro" id="IPR000182">
    <property type="entry name" value="GNAT_dom"/>
</dbReference>
<evidence type="ECO:0000256" key="2">
    <source>
        <dbReference type="ARBA" id="ARBA00023315"/>
    </source>
</evidence>
<dbReference type="CDD" id="cd04301">
    <property type="entry name" value="NAT_SF"/>
    <property type="match status" value="1"/>
</dbReference>
<dbReference type="InterPro" id="IPR016181">
    <property type="entry name" value="Acyl_CoA_acyltransferase"/>
</dbReference>
<dbReference type="PROSITE" id="PS51186">
    <property type="entry name" value="GNAT"/>
    <property type="match status" value="1"/>
</dbReference>
<accession>A0A1E5GRK9</accession>
<comment type="caution">
    <text evidence="4">The sequence shown here is derived from an EMBL/GenBank/DDBJ whole genome shotgun (WGS) entry which is preliminary data.</text>
</comment>
<dbReference type="PANTHER" id="PTHR43420">
    <property type="entry name" value="ACETYLTRANSFERASE"/>
    <property type="match status" value="1"/>
</dbReference>
<dbReference type="InterPro" id="IPR050680">
    <property type="entry name" value="YpeA/RimI_acetyltransf"/>
</dbReference>
<reference evidence="5" key="1">
    <citation type="submission" date="2016-09" db="EMBL/GenBank/DDBJ databases">
        <authorList>
            <person name="Gulvik C.A."/>
        </authorList>
    </citation>
    <scope>NUCLEOTIDE SEQUENCE [LARGE SCALE GENOMIC DNA]</scope>
    <source>
        <strain evidence="5">LMG 26306</strain>
    </source>
</reference>
<dbReference type="Gene3D" id="3.40.630.30">
    <property type="match status" value="1"/>
</dbReference>
<name>A0A1E5GRK9_9ENTE</name>
<dbReference type="GO" id="GO:0016747">
    <property type="term" value="F:acyltransferase activity, transferring groups other than amino-acyl groups"/>
    <property type="evidence" value="ECO:0007669"/>
    <property type="project" value="InterPro"/>
</dbReference>
<dbReference type="Proteomes" id="UP000094764">
    <property type="component" value="Unassembled WGS sequence"/>
</dbReference>